<reference evidence="1 2" key="1">
    <citation type="submission" date="2024-01" db="EMBL/GenBank/DDBJ databases">
        <title>Hyphobacterium bacterium isolated from marine sediment.</title>
        <authorList>
            <person name="Zhao S."/>
        </authorList>
    </citation>
    <scope>NUCLEOTIDE SEQUENCE [LARGE SCALE GENOMIC DNA]</scope>
    <source>
        <strain evidence="1 2">Y60-23</strain>
    </source>
</reference>
<evidence type="ECO:0000313" key="2">
    <source>
        <dbReference type="Proteomes" id="UP001310692"/>
    </source>
</evidence>
<protein>
    <submittedName>
        <fullName evidence="1">Glycosyltransferase</fullName>
    </submittedName>
</protein>
<name>A0ABU7LY70_9PROT</name>
<gene>
    <name evidence="1" type="ORF">V0U35_07275</name>
</gene>
<evidence type="ECO:0000313" key="1">
    <source>
        <dbReference type="EMBL" id="MEE2566480.1"/>
    </source>
</evidence>
<dbReference type="Proteomes" id="UP001310692">
    <property type="component" value="Unassembled WGS sequence"/>
</dbReference>
<keyword evidence="2" id="KW-1185">Reference proteome</keyword>
<dbReference type="EMBL" id="JAZDRO010000002">
    <property type="protein sequence ID" value="MEE2566480.1"/>
    <property type="molecule type" value="Genomic_DNA"/>
</dbReference>
<sequence>MSRGGQLDILVFNSIGNSGVPSFLDHIGMFGRYSRHRCFYHNFVYQFDPEMDFSKFDAVVFTHNFWLPALSEAQRKAIHDIKALKVLFLQDEFQYLRTFNAIMGEMGINLMFTCAAERDFDQFYPKKLIPSLREVHQNLTGYVTDALMKPGLRARGPRRWDVGYRGRAPIYYMGLLGQHKLRIAEEFTALCEREGFTHNISYQEDDRLSGRHWFDFLRSTRVQLGSPSGTSIVDLDGSLIEAEQKYRAEKPHATFDEVYKKILKPHEGKMKIDTVSPRHFEYAATGATMVMIEGDYGGYLKPDEHYIPVAPDYSNLDAVAAKIRNRKLCREVADRAHAHLIESGDFSAEKFVRDFDTIIERHAKPKMHGDRPDIAAFNAVMTEKFNQVLFFGRMGHAHIRTGEGQRLRRETLKSHVLSHTPVVGPILRQTGGDPLMKLAKGRAALRMASAIPDFRELVAQWARNPEQRALQTILFPEVLKSILLLGLVKAAQSGAAPYGEGFHVRPVLEDDFLALIGEPADPGVPAAGHTVKMAAKDARKIEAAISRGLDGGIRLDLSRRWPIKLFGHSTLFAWSVEDKQAFFRSSSDEYFHLSALSKISRYAPQAAASAVFCALRPASGREVAVLEKAFNLVLPESLKTLSVEARSA</sequence>
<dbReference type="RefSeq" id="WP_330196020.1">
    <property type="nucleotide sequence ID" value="NZ_JAZDRO010000002.1"/>
</dbReference>
<organism evidence="1 2">
    <name type="scientific">Hyphobacterium marinum</name>
    <dbReference type="NCBI Taxonomy" id="3116574"/>
    <lineage>
        <taxon>Bacteria</taxon>
        <taxon>Pseudomonadati</taxon>
        <taxon>Pseudomonadota</taxon>
        <taxon>Alphaproteobacteria</taxon>
        <taxon>Maricaulales</taxon>
        <taxon>Maricaulaceae</taxon>
        <taxon>Hyphobacterium</taxon>
    </lineage>
</organism>
<comment type="caution">
    <text evidence="1">The sequence shown here is derived from an EMBL/GenBank/DDBJ whole genome shotgun (WGS) entry which is preliminary data.</text>
</comment>
<accession>A0ABU7LY70</accession>
<proteinExistence type="predicted"/>